<proteinExistence type="predicted"/>
<dbReference type="PROSITE" id="PS50222">
    <property type="entry name" value="EF_HAND_2"/>
    <property type="match status" value="1"/>
</dbReference>
<feature type="region of interest" description="Disordered" evidence="2">
    <location>
        <begin position="198"/>
        <end position="217"/>
    </location>
</feature>
<dbReference type="InterPro" id="IPR002048">
    <property type="entry name" value="EF_hand_dom"/>
</dbReference>
<evidence type="ECO:0000256" key="2">
    <source>
        <dbReference type="SAM" id="MobiDB-lite"/>
    </source>
</evidence>
<dbReference type="CDD" id="cd00051">
    <property type="entry name" value="EFh"/>
    <property type="match status" value="1"/>
</dbReference>
<name>A0ABQ8U5H5_9EUKA</name>
<accession>A0ABQ8U5H5</accession>
<feature type="domain" description="EF-hand" evidence="3">
    <location>
        <begin position="15"/>
        <end position="50"/>
    </location>
</feature>
<comment type="caution">
    <text evidence="4">The sequence shown here is derived from an EMBL/GenBank/DDBJ whole genome shotgun (WGS) entry which is preliminary data.</text>
</comment>
<organism evidence="4 5">
    <name type="scientific">Paratrimastix pyriformis</name>
    <dbReference type="NCBI Taxonomy" id="342808"/>
    <lineage>
        <taxon>Eukaryota</taxon>
        <taxon>Metamonada</taxon>
        <taxon>Preaxostyla</taxon>
        <taxon>Paratrimastigidae</taxon>
        <taxon>Paratrimastix</taxon>
    </lineage>
</organism>
<evidence type="ECO:0000313" key="4">
    <source>
        <dbReference type="EMBL" id="KAJ4454602.1"/>
    </source>
</evidence>
<keyword evidence="5" id="KW-1185">Reference proteome</keyword>
<evidence type="ECO:0000256" key="1">
    <source>
        <dbReference type="ARBA" id="ARBA00022737"/>
    </source>
</evidence>
<gene>
    <name evidence="4" type="ORF">PAPYR_10653</name>
</gene>
<dbReference type="EMBL" id="JAPMOS010000145">
    <property type="protein sequence ID" value="KAJ4454602.1"/>
    <property type="molecule type" value="Genomic_DNA"/>
</dbReference>
<dbReference type="Gene3D" id="1.10.238.10">
    <property type="entry name" value="EF-hand"/>
    <property type="match status" value="2"/>
</dbReference>
<protein>
    <submittedName>
        <fullName evidence="4">Ca2+-binding protein/EF-hand superfamily protein</fullName>
    </submittedName>
</protein>
<dbReference type="PANTHER" id="PTHR23048">
    <property type="entry name" value="MYOSIN LIGHT CHAIN 1, 3"/>
    <property type="match status" value="1"/>
</dbReference>
<feature type="compositionally biased region" description="Pro residues" evidence="2">
    <location>
        <begin position="208"/>
        <end position="217"/>
    </location>
</feature>
<dbReference type="InterPro" id="IPR050230">
    <property type="entry name" value="CALM/Myosin/TropC-like"/>
</dbReference>
<evidence type="ECO:0000313" key="5">
    <source>
        <dbReference type="Proteomes" id="UP001141327"/>
    </source>
</evidence>
<reference evidence="4" key="1">
    <citation type="journal article" date="2022" name="bioRxiv">
        <title>Genomics of Preaxostyla Flagellates Illuminates Evolutionary Transitions and the Path Towards Mitochondrial Loss.</title>
        <authorList>
            <person name="Novak L.V.F."/>
            <person name="Treitli S.C."/>
            <person name="Pyrih J."/>
            <person name="Halakuc P."/>
            <person name="Pipaliya S.V."/>
            <person name="Vacek V."/>
            <person name="Brzon O."/>
            <person name="Soukal P."/>
            <person name="Eme L."/>
            <person name="Dacks J.B."/>
            <person name="Karnkowska A."/>
            <person name="Elias M."/>
            <person name="Hampl V."/>
        </authorList>
    </citation>
    <scope>NUCLEOTIDE SEQUENCE</scope>
    <source>
        <strain evidence="4">RCP-MX</strain>
    </source>
</reference>
<dbReference type="SUPFAM" id="SSF47473">
    <property type="entry name" value="EF-hand"/>
    <property type="match status" value="1"/>
</dbReference>
<keyword evidence="1" id="KW-0677">Repeat</keyword>
<dbReference type="Proteomes" id="UP001141327">
    <property type="component" value="Unassembled WGS sequence"/>
</dbReference>
<evidence type="ECO:0000259" key="3">
    <source>
        <dbReference type="PROSITE" id="PS50222"/>
    </source>
</evidence>
<dbReference type="InterPro" id="IPR011992">
    <property type="entry name" value="EF-hand-dom_pair"/>
</dbReference>
<dbReference type="PANTHER" id="PTHR23048:SF0">
    <property type="entry name" value="CALMODULIN LIKE 3"/>
    <property type="match status" value="1"/>
</dbReference>
<sequence length="217" mass="24479">MESKQKSKYTQLGETQREEIRKAFDYFDVDGSGTINAYEALKVTFTALGFQPTREELKRIIADHEREINAAMALSPAPPAESNVLGEDTSSKMLDFNTFLEIVTKKMDEPAPRKEIKKAFRLFGGNKETPIGISHLQDIADSLGVRMTQEQLEEMLLQALPKSIKDECARGRRPVADQLVSRDDFLSLMQRTGQYFDPPSELRRVLPPVHPPQSPAN</sequence>